<evidence type="ECO:0000256" key="2">
    <source>
        <dbReference type="ARBA" id="ARBA00006679"/>
    </source>
</evidence>
<evidence type="ECO:0000256" key="5">
    <source>
        <dbReference type="ARBA" id="ARBA00022989"/>
    </source>
</evidence>
<dbReference type="Proteomes" id="UP001237448">
    <property type="component" value="Unassembled WGS sequence"/>
</dbReference>
<dbReference type="Pfam" id="PF07681">
    <property type="entry name" value="DoxX"/>
    <property type="match status" value="1"/>
</dbReference>
<keyword evidence="6 7" id="KW-0472">Membrane</keyword>
<comment type="subcellular location">
    <subcellularLocation>
        <location evidence="1">Cell membrane</location>
        <topology evidence="1">Multi-pass membrane protein</topology>
    </subcellularLocation>
</comment>
<evidence type="ECO:0000256" key="7">
    <source>
        <dbReference type="SAM" id="Phobius"/>
    </source>
</evidence>
<gene>
    <name evidence="8" type="ORF">J3R73_006037</name>
</gene>
<organism evidence="8 9">
    <name type="scientific">Labrys monachus</name>
    <dbReference type="NCBI Taxonomy" id="217067"/>
    <lineage>
        <taxon>Bacteria</taxon>
        <taxon>Pseudomonadati</taxon>
        <taxon>Pseudomonadota</taxon>
        <taxon>Alphaproteobacteria</taxon>
        <taxon>Hyphomicrobiales</taxon>
        <taxon>Xanthobacteraceae</taxon>
        <taxon>Labrys</taxon>
    </lineage>
</organism>
<dbReference type="PANTHER" id="PTHR33452:SF1">
    <property type="entry name" value="INNER MEMBRANE PROTEIN YPHA-RELATED"/>
    <property type="match status" value="1"/>
</dbReference>
<evidence type="ECO:0000256" key="4">
    <source>
        <dbReference type="ARBA" id="ARBA00022692"/>
    </source>
</evidence>
<reference evidence="8 9" key="1">
    <citation type="submission" date="2023-07" db="EMBL/GenBank/DDBJ databases">
        <title>Genomic Encyclopedia of Type Strains, Phase IV (KMG-IV): sequencing the most valuable type-strain genomes for metagenomic binning, comparative biology and taxonomic classification.</title>
        <authorList>
            <person name="Goeker M."/>
        </authorList>
    </citation>
    <scope>NUCLEOTIDE SEQUENCE [LARGE SCALE GENOMIC DNA]</scope>
    <source>
        <strain evidence="8 9">DSM 5896</strain>
    </source>
</reference>
<dbReference type="InterPro" id="IPR032808">
    <property type="entry name" value="DoxX"/>
</dbReference>
<comment type="caution">
    <text evidence="8">The sequence shown here is derived from an EMBL/GenBank/DDBJ whole genome shotgun (WGS) entry which is preliminary data.</text>
</comment>
<feature type="transmembrane region" description="Helical" evidence="7">
    <location>
        <begin position="7"/>
        <end position="26"/>
    </location>
</feature>
<feature type="transmembrane region" description="Helical" evidence="7">
    <location>
        <begin position="46"/>
        <end position="66"/>
    </location>
</feature>
<name>A0ABU0FNQ8_9HYPH</name>
<proteinExistence type="inferred from homology"/>
<dbReference type="InterPro" id="IPR051907">
    <property type="entry name" value="DoxX-like_oxidoreductase"/>
</dbReference>
<dbReference type="PANTHER" id="PTHR33452">
    <property type="entry name" value="OXIDOREDUCTASE CATD-RELATED"/>
    <property type="match status" value="1"/>
</dbReference>
<keyword evidence="4 7" id="KW-0812">Transmembrane</keyword>
<evidence type="ECO:0000256" key="1">
    <source>
        <dbReference type="ARBA" id="ARBA00004651"/>
    </source>
</evidence>
<dbReference type="RefSeq" id="WP_307436225.1">
    <property type="nucleotide sequence ID" value="NZ_JAUSVK010000001.1"/>
</dbReference>
<keyword evidence="9" id="KW-1185">Reference proteome</keyword>
<dbReference type="EMBL" id="JAUSVK010000001">
    <property type="protein sequence ID" value="MDQ0396245.1"/>
    <property type="molecule type" value="Genomic_DNA"/>
</dbReference>
<protein>
    <submittedName>
        <fullName evidence="8">Oxidoreductase</fullName>
    </submittedName>
</protein>
<comment type="similarity">
    <text evidence="2">Belongs to the DoxX family.</text>
</comment>
<accession>A0ABU0FNQ8</accession>
<keyword evidence="3" id="KW-1003">Cell membrane</keyword>
<evidence type="ECO:0000313" key="9">
    <source>
        <dbReference type="Proteomes" id="UP001237448"/>
    </source>
</evidence>
<sequence>MESLPRYVALAGHVLVALLFLHESWFKITHLDLTIAYMAHYGLPAFLLPGALAVELLGGLALVTGFGRRYADYVLAVFCVVTTSIFHTDWADLNQLQHFEKDLALAGALLVMAVTDRTGADRSV</sequence>
<evidence type="ECO:0000313" key="8">
    <source>
        <dbReference type="EMBL" id="MDQ0396245.1"/>
    </source>
</evidence>
<keyword evidence="5 7" id="KW-1133">Transmembrane helix</keyword>
<evidence type="ECO:0000256" key="3">
    <source>
        <dbReference type="ARBA" id="ARBA00022475"/>
    </source>
</evidence>
<evidence type="ECO:0000256" key="6">
    <source>
        <dbReference type="ARBA" id="ARBA00023136"/>
    </source>
</evidence>